<gene>
    <name evidence="8" type="ORF">K490DRAFT_38093</name>
</gene>
<feature type="compositionally biased region" description="Basic and acidic residues" evidence="6">
    <location>
        <begin position="258"/>
        <end position="268"/>
    </location>
</feature>
<keyword evidence="3" id="KW-0238">DNA-binding</keyword>
<dbReference type="PANTHER" id="PTHR31845:SF37">
    <property type="entry name" value="TRANSCRIPTION FACTOR DOMAIN-CONTAINING PROTEIN"/>
    <property type="match status" value="1"/>
</dbReference>
<dbReference type="CDD" id="cd12148">
    <property type="entry name" value="fungal_TF_MHR"/>
    <property type="match status" value="1"/>
</dbReference>
<feature type="compositionally biased region" description="Polar residues" evidence="6">
    <location>
        <begin position="82"/>
        <end position="104"/>
    </location>
</feature>
<accession>A0A6A5YB57</accession>
<dbReference type="PROSITE" id="PS00463">
    <property type="entry name" value="ZN2_CY6_FUNGAL_1"/>
    <property type="match status" value="1"/>
</dbReference>
<reference evidence="8" key="1">
    <citation type="journal article" date="2020" name="Stud. Mycol.">
        <title>101 Dothideomycetes genomes: a test case for predicting lifestyles and emergence of pathogens.</title>
        <authorList>
            <person name="Haridas S."/>
            <person name="Albert R."/>
            <person name="Binder M."/>
            <person name="Bloem J."/>
            <person name="Labutti K."/>
            <person name="Salamov A."/>
            <person name="Andreopoulos B."/>
            <person name="Baker S."/>
            <person name="Barry K."/>
            <person name="Bills G."/>
            <person name="Bluhm B."/>
            <person name="Cannon C."/>
            <person name="Castanera R."/>
            <person name="Culley D."/>
            <person name="Daum C."/>
            <person name="Ezra D."/>
            <person name="Gonzalez J."/>
            <person name="Henrissat B."/>
            <person name="Kuo A."/>
            <person name="Liang C."/>
            <person name="Lipzen A."/>
            <person name="Lutzoni F."/>
            <person name="Magnuson J."/>
            <person name="Mondo S."/>
            <person name="Nolan M."/>
            <person name="Ohm R."/>
            <person name="Pangilinan J."/>
            <person name="Park H.-J."/>
            <person name="Ramirez L."/>
            <person name="Alfaro M."/>
            <person name="Sun H."/>
            <person name="Tritt A."/>
            <person name="Yoshinaga Y."/>
            <person name="Zwiers L.-H."/>
            <person name="Turgeon B."/>
            <person name="Goodwin S."/>
            <person name="Spatafora J."/>
            <person name="Crous P."/>
            <person name="Grigoriev I."/>
        </authorList>
    </citation>
    <scope>NUCLEOTIDE SEQUENCE</scope>
    <source>
        <strain evidence="8">CBS 121410</strain>
    </source>
</reference>
<dbReference type="SUPFAM" id="SSF57701">
    <property type="entry name" value="Zn2/Cys6 DNA-binding domain"/>
    <property type="match status" value="1"/>
</dbReference>
<dbReference type="GO" id="GO:0000981">
    <property type="term" value="F:DNA-binding transcription factor activity, RNA polymerase II-specific"/>
    <property type="evidence" value="ECO:0007669"/>
    <property type="project" value="InterPro"/>
</dbReference>
<evidence type="ECO:0000259" key="7">
    <source>
        <dbReference type="PROSITE" id="PS50048"/>
    </source>
</evidence>
<comment type="subcellular location">
    <subcellularLocation>
        <location evidence="1">Nucleus</location>
    </subcellularLocation>
</comment>
<dbReference type="PROSITE" id="PS50048">
    <property type="entry name" value="ZN2_CY6_FUNGAL_2"/>
    <property type="match status" value="1"/>
</dbReference>
<dbReference type="EMBL" id="ML978715">
    <property type="protein sequence ID" value="KAF2088723.1"/>
    <property type="molecule type" value="Genomic_DNA"/>
</dbReference>
<keyword evidence="9" id="KW-1185">Reference proteome</keyword>
<dbReference type="InterPro" id="IPR036864">
    <property type="entry name" value="Zn2-C6_fun-type_DNA-bd_sf"/>
</dbReference>
<sequence length="610" mass="68854">MASIIRQREHDLRTGPQPQLSKTCQNCSHAKIRCDRTQNLSACDRCHRLGKHCVFRPTKRRYNGTKRDITPPVTPRLENVRASVTSNSTVQSESSRTGVNSSPYSDHEPVRDVIEAGLITFKTAEYLLEIFKTNLTPHFPFVVIAPQVTVEELRHEKPFLLLSVLSASCYEDMPLQRALGSEMKQAISNRVILGGAISFELLQGLLVHLAWSQYHPRPRRYSQYLQLAISIIVDLRLDRPLESRSWKLPTANGSGAERAADGRTKSPAWGRDEQRAVAGCYYLSSTVSLLLQKLNTFPYSPSIEISCTSLSANFEYPTDKHLVHIVRLQHLLENIEEIASGSHDNMGSSNSMTELSLVGFKSELDSFKKNLPFAMNESHMLLIQFHVAELFLCQAAIFDRHSHLISPQWSSSRFDFLCTGLSAATALFGYYLSLHPGTELSFNNSEWIQISFALTVACKLAVTSTEKPVHSQTFALRRSLDMSGILRQLALRTGALVSDRIDAQGDRDVFTNYEQRIKRMEMWFNSHCHSTPTPPPTAHQQERPKRPDLGQHRASSALHMNQSPYPEHPLHWDGVTMPHGSYDFQHDSFLPDATIDDILGDWMTFPAQNT</sequence>
<feature type="compositionally biased region" description="Basic and acidic residues" evidence="6">
    <location>
        <begin position="1"/>
        <end position="13"/>
    </location>
</feature>
<feature type="region of interest" description="Disordered" evidence="6">
    <location>
        <begin position="248"/>
        <end position="268"/>
    </location>
</feature>
<dbReference type="GO" id="GO:0008270">
    <property type="term" value="F:zinc ion binding"/>
    <property type="evidence" value="ECO:0007669"/>
    <property type="project" value="InterPro"/>
</dbReference>
<keyword evidence="5" id="KW-0539">Nucleus</keyword>
<evidence type="ECO:0000256" key="2">
    <source>
        <dbReference type="ARBA" id="ARBA00023015"/>
    </source>
</evidence>
<dbReference type="InterPro" id="IPR001138">
    <property type="entry name" value="Zn2Cys6_DnaBD"/>
</dbReference>
<keyword evidence="4" id="KW-0804">Transcription</keyword>
<dbReference type="AlphaFoldDB" id="A0A6A5YB57"/>
<evidence type="ECO:0000256" key="6">
    <source>
        <dbReference type="SAM" id="MobiDB-lite"/>
    </source>
</evidence>
<dbReference type="GO" id="GO:0000976">
    <property type="term" value="F:transcription cis-regulatory region binding"/>
    <property type="evidence" value="ECO:0007669"/>
    <property type="project" value="TreeGrafter"/>
</dbReference>
<evidence type="ECO:0000256" key="4">
    <source>
        <dbReference type="ARBA" id="ARBA00023163"/>
    </source>
</evidence>
<evidence type="ECO:0000256" key="3">
    <source>
        <dbReference type="ARBA" id="ARBA00023125"/>
    </source>
</evidence>
<evidence type="ECO:0000313" key="8">
    <source>
        <dbReference type="EMBL" id="KAF2088723.1"/>
    </source>
</evidence>
<dbReference type="Gene3D" id="4.10.240.10">
    <property type="entry name" value="Zn(2)-C6 fungal-type DNA-binding domain"/>
    <property type="match status" value="1"/>
</dbReference>
<feature type="region of interest" description="Disordered" evidence="6">
    <location>
        <begin position="526"/>
        <end position="550"/>
    </location>
</feature>
<dbReference type="OrthoDB" id="5226580at2759"/>
<evidence type="ECO:0000313" key="9">
    <source>
        <dbReference type="Proteomes" id="UP000799776"/>
    </source>
</evidence>
<feature type="region of interest" description="Disordered" evidence="6">
    <location>
        <begin position="82"/>
        <end position="106"/>
    </location>
</feature>
<dbReference type="PANTHER" id="PTHR31845">
    <property type="entry name" value="FINGER DOMAIN PROTEIN, PUTATIVE-RELATED"/>
    <property type="match status" value="1"/>
</dbReference>
<evidence type="ECO:0000256" key="5">
    <source>
        <dbReference type="ARBA" id="ARBA00023242"/>
    </source>
</evidence>
<feature type="domain" description="Zn(2)-C6 fungal-type" evidence="7">
    <location>
        <begin position="23"/>
        <end position="55"/>
    </location>
</feature>
<dbReference type="GO" id="GO:0005634">
    <property type="term" value="C:nucleus"/>
    <property type="evidence" value="ECO:0007669"/>
    <property type="project" value="UniProtKB-SubCell"/>
</dbReference>
<feature type="compositionally biased region" description="Basic and acidic residues" evidence="6">
    <location>
        <begin position="540"/>
        <end position="550"/>
    </location>
</feature>
<proteinExistence type="predicted"/>
<dbReference type="Proteomes" id="UP000799776">
    <property type="component" value="Unassembled WGS sequence"/>
</dbReference>
<keyword evidence="2" id="KW-0805">Transcription regulation</keyword>
<protein>
    <recommendedName>
        <fullName evidence="7">Zn(2)-C6 fungal-type domain-containing protein</fullName>
    </recommendedName>
</protein>
<dbReference type="CDD" id="cd00067">
    <property type="entry name" value="GAL4"/>
    <property type="match status" value="1"/>
</dbReference>
<name>A0A6A5YB57_9PEZI</name>
<organism evidence="8 9">
    <name type="scientific">Saccharata proteae CBS 121410</name>
    <dbReference type="NCBI Taxonomy" id="1314787"/>
    <lineage>
        <taxon>Eukaryota</taxon>
        <taxon>Fungi</taxon>
        <taxon>Dikarya</taxon>
        <taxon>Ascomycota</taxon>
        <taxon>Pezizomycotina</taxon>
        <taxon>Dothideomycetes</taxon>
        <taxon>Dothideomycetes incertae sedis</taxon>
        <taxon>Botryosphaeriales</taxon>
        <taxon>Saccharataceae</taxon>
        <taxon>Saccharata</taxon>
    </lineage>
</organism>
<evidence type="ECO:0000256" key="1">
    <source>
        <dbReference type="ARBA" id="ARBA00004123"/>
    </source>
</evidence>
<dbReference type="InterPro" id="IPR051089">
    <property type="entry name" value="prtT"/>
</dbReference>
<feature type="region of interest" description="Disordered" evidence="6">
    <location>
        <begin position="1"/>
        <end position="20"/>
    </location>
</feature>